<dbReference type="SUPFAM" id="SSF48173">
    <property type="entry name" value="Cryptochrome/photolyase FAD-binding domain"/>
    <property type="match status" value="1"/>
</dbReference>
<dbReference type="Proteomes" id="UP000799770">
    <property type="component" value="Unassembled WGS sequence"/>
</dbReference>
<comment type="similarity">
    <text evidence="1 7">Belongs to the DNA photolyase class-1 family.</text>
</comment>
<feature type="binding site" evidence="5">
    <location>
        <begin position="340"/>
        <end position="344"/>
    </location>
    <ligand>
        <name>FAD</name>
        <dbReference type="ChEBI" id="CHEBI:57692"/>
    </ligand>
</feature>
<organism evidence="10 11">
    <name type="scientific">Lophiotrema nucula</name>
    <dbReference type="NCBI Taxonomy" id="690887"/>
    <lineage>
        <taxon>Eukaryota</taxon>
        <taxon>Fungi</taxon>
        <taxon>Dikarya</taxon>
        <taxon>Ascomycota</taxon>
        <taxon>Pezizomycotina</taxon>
        <taxon>Dothideomycetes</taxon>
        <taxon>Pleosporomycetidae</taxon>
        <taxon>Pleosporales</taxon>
        <taxon>Lophiotremataceae</taxon>
        <taxon>Lophiotrema</taxon>
    </lineage>
</organism>
<evidence type="ECO:0000256" key="3">
    <source>
        <dbReference type="ARBA" id="ARBA00022827"/>
    </source>
</evidence>
<dbReference type="EMBL" id="ML977320">
    <property type="protein sequence ID" value="KAF2116686.1"/>
    <property type="molecule type" value="Genomic_DNA"/>
</dbReference>
<dbReference type="Gene3D" id="3.40.50.620">
    <property type="entry name" value="HUPs"/>
    <property type="match status" value="1"/>
</dbReference>
<feature type="domain" description="Photolyase/cryptochrome alpha/beta" evidence="9">
    <location>
        <begin position="9"/>
        <end position="206"/>
    </location>
</feature>
<feature type="site" description="Electron transfer via tryptophanyl radical" evidence="6">
    <location>
        <position position="441"/>
    </location>
</feature>
<keyword evidence="3 5" id="KW-0274">FAD</keyword>
<evidence type="ECO:0000256" key="1">
    <source>
        <dbReference type="ARBA" id="ARBA00005862"/>
    </source>
</evidence>
<feature type="region of interest" description="Disordered" evidence="8">
    <location>
        <begin position="629"/>
        <end position="680"/>
    </location>
</feature>
<feature type="binding site" evidence="5">
    <location>
        <begin position="519"/>
        <end position="521"/>
    </location>
    <ligand>
        <name>FAD</name>
        <dbReference type="ChEBI" id="CHEBI:57692"/>
    </ligand>
</feature>
<keyword evidence="2 5" id="KW-0285">Flavoprotein</keyword>
<dbReference type="GO" id="GO:0000719">
    <property type="term" value="P:photoreactive repair"/>
    <property type="evidence" value="ECO:0007669"/>
    <property type="project" value="TreeGrafter"/>
</dbReference>
<dbReference type="PROSITE" id="PS51645">
    <property type="entry name" value="PHR_CRY_ALPHA_BETA"/>
    <property type="match status" value="1"/>
</dbReference>
<proteinExistence type="inferred from homology"/>
<dbReference type="Pfam" id="PF03441">
    <property type="entry name" value="FAD_binding_7"/>
    <property type="match status" value="1"/>
</dbReference>
<feature type="compositionally biased region" description="Basic and acidic residues" evidence="8">
    <location>
        <begin position="654"/>
        <end position="671"/>
    </location>
</feature>
<dbReference type="Gene3D" id="1.10.579.10">
    <property type="entry name" value="DNA Cyclobutane Dipyrimidine Photolyase, subunit A, domain 3"/>
    <property type="match status" value="1"/>
</dbReference>
<dbReference type="InterPro" id="IPR036155">
    <property type="entry name" value="Crypto/Photolyase_N_sf"/>
</dbReference>
<evidence type="ECO:0000256" key="4">
    <source>
        <dbReference type="ARBA" id="ARBA00022991"/>
    </source>
</evidence>
<protein>
    <recommendedName>
        <fullName evidence="7">Cryptochrome DASH</fullName>
    </recommendedName>
</protein>
<evidence type="ECO:0000313" key="10">
    <source>
        <dbReference type="EMBL" id="KAF2116686.1"/>
    </source>
</evidence>
<evidence type="ECO:0000256" key="5">
    <source>
        <dbReference type="PIRSR" id="PIRSR602081-1"/>
    </source>
</evidence>
<dbReference type="GO" id="GO:0003904">
    <property type="term" value="F:deoxyribodipyrimidine photo-lyase activity"/>
    <property type="evidence" value="ECO:0007669"/>
    <property type="project" value="TreeGrafter"/>
</dbReference>
<evidence type="ECO:0000259" key="9">
    <source>
        <dbReference type="PROSITE" id="PS51645"/>
    </source>
</evidence>
<dbReference type="InterPro" id="IPR036134">
    <property type="entry name" value="Crypto/Photolyase_FAD-like_sf"/>
</dbReference>
<evidence type="ECO:0000256" key="6">
    <source>
        <dbReference type="PIRSR" id="PIRSR602081-2"/>
    </source>
</evidence>
<dbReference type="InterPro" id="IPR002081">
    <property type="entry name" value="Cryptochrome/DNA_photolyase_1"/>
</dbReference>
<gene>
    <name evidence="10" type="ORF">BDV96DRAFT_490809</name>
</gene>
<dbReference type="OrthoDB" id="435881at2759"/>
<name>A0A6A5ZBT3_9PLEO</name>
<feature type="binding site" evidence="5">
    <location>
        <position position="327"/>
    </location>
    <ligand>
        <name>FAD</name>
        <dbReference type="ChEBI" id="CHEBI:57692"/>
    </ligand>
</feature>
<dbReference type="InterPro" id="IPR005101">
    <property type="entry name" value="Cryptochr/Photolyase_FAD-bd"/>
</dbReference>
<feature type="site" description="Electron transfer via tryptophanyl radical" evidence="6">
    <location>
        <position position="506"/>
    </location>
</feature>
<reference evidence="10" key="1">
    <citation type="journal article" date="2020" name="Stud. Mycol.">
        <title>101 Dothideomycetes genomes: a test case for predicting lifestyles and emergence of pathogens.</title>
        <authorList>
            <person name="Haridas S."/>
            <person name="Albert R."/>
            <person name="Binder M."/>
            <person name="Bloem J."/>
            <person name="Labutti K."/>
            <person name="Salamov A."/>
            <person name="Andreopoulos B."/>
            <person name="Baker S."/>
            <person name="Barry K."/>
            <person name="Bills G."/>
            <person name="Bluhm B."/>
            <person name="Cannon C."/>
            <person name="Castanera R."/>
            <person name="Culley D."/>
            <person name="Daum C."/>
            <person name="Ezra D."/>
            <person name="Gonzalez J."/>
            <person name="Henrissat B."/>
            <person name="Kuo A."/>
            <person name="Liang C."/>
            <person name="Lipzen A."/>
            <person name="Lutzoni F."/>
            <person name="Magnuson J."/>
            <person name="Mondo S."/>
            <person name="Nolan M."/>
            <person name="Ohm R."/>
            <person name="Pangilinan J."/>
            <person name="Park H.-J."/>
            <person name="Ramirez L."/>
            <person name="Alfaro M."/>
            <person name="Sun H."/>
            <person name="Tritt A."/>
            <person name="Yoshinaga Y."/>
            <person name="Zwiers L.-H."/>
            <person name="Turgeon B."/>
            <person name="Goodwin S."/>
            <person name="Spatafora J."/>
            <person name="Crous P."/>
            <person name="Grigoriev I."/>
        </authorList>
    </citation>
    <scope>NUCLEOTIDE SEQUENCE</scope>
    <source>
        <strain evidence="10">CBS 627.86</strain>
    </source>
</reference>
<keyword evidence="11" id="KW-1185">Reference proteome</keyword>
<dbReference type="InterPro" id="IPR014133">
    <property type="entry name" value="Cry_DASH"/>
</dbReference>
<evidence type="ECO:0000313" key="11">
    <source>
        <dbReference type="Proteomes" id="UP000799770"/>
    </source>
</evidence>
<dbReference type="GO" id="GO:0003684">
    <property type="term" value="F:damaged DNA binding"/>
    <property type="evidence" value="ECO:0007669"/>
    <property type="project" value="TreeGrafter"/>
</dbReference>
<dbReference type="PANTHER" id="PTHR11455">
    <property type="entry name" value="CRYPTOCHROME"/>
    <property type="match status" value="1"/>
</dbReference>
<dbReference type="PRINTS" id="PR00147">
    <property type="entry name" value="DNAPHOTLYASE"/>
</dbReference>
<dbReference type="Pfam" id="PF00875">
    <property type="entry name" value="DNA_photolyase"/>
    <property type="match status" value="1"/>
</dbReference>
<dbReference type="GO" id="GO:0071949">
    <property type="term" value="F:FAD binding"/>
    <property type="evidence" value="ECO:0007669"/>
    <property type="project" value="TreeGrafter"/>
</dbReference>
<feature type="site" description="Electron transfer via tryptophanyl radical" evidence="6">
    <location>
        <position position="529"/>
    </location>
</feature>
<dbReference type="SUPFAM" id="SSF52425">
    <property type="entry name" value="Cryptochrome/photolyase, N-terminal domain"/>
    <property type="match status" value="1"/>
</dbReference>
<evidence type="ECO:0000256" key="2">
    <source>
        <dbReference type="ARBA" id="ARBA00022630"/>
    </source>
</evidence>
<accession>A0A6A5ZBT3</accession>
<comment type="cofactor">
    <cofactor evidence="7">
        <name>(6R)-5,10-methylene-5,6,7,8-tetrahydrofolate</name>
        <dbReference type="ChEBI" id="CHEBI:15636"/>
    </cofactor>
    <text evidence="7">Binds 1 5,10-methenyltetrahydrofolate (MTHF) per subunit.</text>
</comment>
<feature type="region of interest" description="Disordered" evidence="8">
    <location>
        <begin position="284"/>
        <end position="306"/>
    </location>
</feature>
<dbReference type="InterPro" id="IPR014729">
    <property type="entry name" value="Rossmann-like_a/b/a_fold"/>
</dbReference>
<dbReference type="AlphaFoldDB" id="A0A6A5ZBT3"/>
<keyword evidence="4 7" id="KW-0157">Chromophore</keyword>
<evidence type="ECO:0000256" key="8">
    <source>
        <dbReference type="SAM" id="MobiDB-lite"/>
    </source>
</evidence>
<comment type="cofactor">
    <cofactor evidence="5 7">
        <name>FAD</name>
        <dbReference type="ChEBI" id="CHEBI:57692"/>
    </cofactor>
    <text evidence="5 7">Binds 1 FAD per subunit.</text>
</comment>
<comment type="function">
    <text evidence="7">May have a photoreceptor function.</text>
</comment>
<sequence>MTTPAVKPRILVYLLRRDVRLSDNPVFHSISLLTNKSNSESRKSSSAGIRDREDSVVPKNDTPCFTHLLPVYIFPAQQVEVSGFLSSPTEKSPYPPARSRVANLWRTGPHRARFIAEGAWDLKQRLEGLGCGSGLEVRVGMVEEVVEHILSYYAEQKDEEGNTKADVEAVWITSDEDPEAQQEEAAVKAIAHEKGVDFRAWNDEKYYVDDGDLPFNNINDLPNVYTTFRKSLEPLRKRPRQTLPTPDRLPPLPPNIPPQKAPFEIPTCVLKLKDALLSPLEADPSCGLPSPPRMPEGTETGHPFEGGESSALVRLSDLITNGLMTSYKATRNGMLGVDYSTKLSAYLAQGHLTARQIHWAMVDFEEGNGAGKGQAGYGKGESDGTAGVRFELLWRDYMRLCLRKFGDRFFHIDGIRDWANDPINNKNDIGNERHRPSRKCWRQIDKGCAIGDPAQTLDSFTRFRSGRTGVGLIDAANRELFLTGYTSNRARQNVASFLSSHLGIDWRLGAEWYEFLLIDYDVSSNWGNWQYVSGVGNDPRQGRIFNPVKQAFDYDPHGKYIKAWVPELRGVRTTKHNGAKQGEMDQQRLLGLFQAWKLSLWEKQALGLDGLDWVEHPLVQIQFSVNRGRGGESDGKMRGGGGVGWRGRGRGRGRGRDMRRLGNEEKAERLQSQDSGVNGF</sequence>
<dbReference type="PANTHER" id="PTHR11455:SF22">
    <property type="entry name" value="CRYPTOCHROME DASH"/>
    <property type="match status" value="1"/>
</dbReference>
<dbReference type="Gene3D" id="1.25.40.80">
    <property type="match status" value="1"/>
</dbReference>
<evidence type="ECO:0000256" key="7">
    <source>
        <dbReference type="RuleBase" id="RU367151"/>
    </source>
</evidence>
<dbReference type="InterPro" id="IPR006050">
    <property type="entry name" value="DNA_photolyase_N"/>
</dbReference>
<dbReference type="NCBIfam" id="TIGR02765">
    <property type="entry name" value="crypto_DASH"/>
    <property type="match status" value="1"/>
</dbReference>